<evidence type="ECO:0000313" key="3">
    <source>
        <dbReference type="Proteomes" id="UP001396334"/>
    </source>
</evidence>
<accession>A0ABR2SV56</accession>
<proteinExistence type="predicted"/>
<protein>
    <recommendedName>
        <fullName evidence="4">Yippee domain-containing protein</fullName>
    </recommendedName>
</protein>
<evidence type="ECO:0000313" key="2">
    <source>
        <dbReference type="EMBL" id="KAK9029141.1"/>
    </source>
</evidence>
<comment type="caution">
    <text evidence="2">The sequence shown here is derived from an EMBL/GenBank/DDBJ whole genome shotgun (WGS) entry which is preliminary data.</text>
</comment>
<organism evidence="2 3">
    <name type="scientific">Hibiscus sabdariffa</name>
    <name type="common">roselle</name>
    <dbReference type="NCBI Taxonomy" id="183260"/>
    <lineage>
        <taxon>Eukaryota</taxon>
        <taxon>Viridiplantae</taxon>
        <taxon>Streptophyta</taxon>
        <taxon>Embryophyta</taxon>
        <taxon>Tracheophyta</taxon>
        <taxon>Spermatophyta</taxon>
        <taxon>Magnoliopsida</taxon>
        <taxon>eudicotyledons</taxon>
        <taxon>Gunneridae</taxon>
        <taxon>Pentapetalae</taxon>
        <taxon>rosids</taxon>
        <taxon>malvids</taxon>
        <taxon>Malvales</taxon>
        <taxon>Malvaceae</taxon>
        <taxon>Malvoideae</taxon>
        <taxon>Hibiscus</taxon>
    </lineage>
</organism>
<name>A0ABR2SV56_9ROSI</name>
<keyword evidence="3" id="KW-1185">Reference proteome</keyword>
<evidence type="ECO:0000256" key="1">
    <source>
        <dbReference type="SAM" id="MobiDB-lite"/>
    </source>
</evidence>
<reference evidence="2 3" key="1">
    <citation type="journal article" date="2024" name="G3 (Bethesda)">
        <title>Genome assembly of Hibiscus sabdariffa L. provides insights into metabolisms of medicinal natural products.</title>
        <authorList>
            <person name="Kim T."/>
        </authorList>
    </citation>
    <scope>NUCLEOTIDE SEQUENCE [LARGE SCALE GENOMIC DNA]</scope>
    <source>
        <strain evidence="2">TK-2024</strain>
        <tissue evidence="2">Old leaves</tissue>
    </source>
</reference>
<gene>
    <name evidence="2" type="ORF">V6N11_026264</name>
</gene>
<dbReference type="Proteomes" id="UP001396334">
    <property type="component" value="Unassembled WGS sequence"/>
</dbReference>
<feature type="region of interest" description="Disordered" evidence="1">
    <location>
        <begin position="149"/>
        <end position="171"/>
    </location>
</feature>
<sequence length="171" mass="19307">MENNPTITFPMNEEARFFVCRSCQTHILPGNDVLHISPSGSRNRILCRPPVNVRDEPTIAPMFYRFLPSRNSSAALGHSPFSFHTYPVTSLSIHCNVCNRHLGRRTIRHPGVGLGNQLRPRRRRTRLDLDQLLQWNGTGMVYADTLQALNQNPGLPDNQNPGQPANQNSDQ</sequence>
<dbReference type="EMBL" id="JBBPBN010000011">
    <property type="protein sequence ID" value="KAK9029141.1"/>
    <property type="molecule type" value="Genomic_DNA"/>
</dbReference>
<evidence type="ECO:0008006" key="4">
    <source>
        <dbReference type="Google" id="ProtNLM"/>
    </source>
</evidence>